<dbReference type="GO" id="GO:0009697">
    <property type="term" value="P:salicylic acid biosynthetic process"/>
    <property type="evidence" value="ECO:0007669"/>
    <property type="project" value="TreeGrafter"/>
</dbReference>
<dbReference type="SUPFAM" id="SSF48600">
    <property type="entry name" value="Chorismate mutase II"/>
    <property type="match status" value="1"/>
</dbReference>
<dbReference type="GO" id="GO:0004106">
    <property type="term" value="F:chorismate mutase activity"/>
    <property type="evidence" value="ECO:0007669"/>
    <property type="project" value="UniProtKB-EC"/>
</dbReference>
<dbReference type="InterPro" id="IPR036979">
    <property type="entry name" value="CM_dom_sf"/>
</dbReference>
<comment type="caution">
    <text evidence="4">The sequence shown here is derived from an EMBL/GenBank/DDBJ whole genome shotgun (WGS) entry which is preliminary data.</text>
</comment>
<dbReference type="Gene3D" id="1.20.59.10">
    <property type="entry name" value="Chorismate mutase"/>
    <property type="match status" value="1"/>
</dbReference>
<name>H8FMX1_MAGML</name>
<dbReference type="GO" id="GO:0046417">
    <property type="term" value="P:chorismate metabolic process"/>
    <property type="evidence" value="ECO:0007669"/>
    <property type="project" value="InterPro"/>
</dbReference>
<accession>H8FMX1</accession>
<gene>
    <name evidence="4" type="ORF">PHAMO_10134</name>
</gene>
<proteinExistence type="predicted"/>
<keyword evidence="5" id="KW-1185">Reference proteome</keyword>
<organism evidence="4 5">
    <name type="scientific">Magnetospirillum molischianum DSM 120</name>
    <dbReference type="NCBI Taxonomy" id="1150626"/>
    <lineage>
        <taxon>Bacteria</taxon>
        <taxon>Pseudomonadati</taxon>
        <taxon>Pseudomonadota</taxon>
        <taxon>Alphaproteobacteria</taxon>
        <taxon>Rhodospirillales</taxon>
        <taxon>Rhodospirillaceae</taxon>
        <taxon>Magnetospirillum</taxon>
    </lineage>
</organism>
<evidence type="ECO:0000256" key="2">
    <source>
        <dbReference type="ARBA" id="ARBA00023235"/>
    </source>
</evidence>
<dbReference type="PROSITE" id="PS51168">
    <property type="entry name" value="CHORISMATE_MUT_2"/>
    <property type="match status" value="1"/>
</dbReference>
<dbReference type="eggNOG" id="COG1605">
    <property type="taxonomic scope" value="Bacteria"/>
</dbReference>
<reference evidence="4 5" key="1">
    <citation type="journal article" date="2012" name="J. Bacteriol.">
        <title>Draft Genome Sequence of the Purple Photosynthetic Bacterium Phaeospirillum molischianum DSM120, a Particularly Versatile Bacterium.</title>
        <authorList>
            <person name="Duquesne K."/>
            <person name="Prima V."/>
            <person name="Ji B."/>
            <person name="Rouy Z."/>
            <person name="Medigue C."/>
            <person name="Talla E."/>
            <person name="Sturgis J.N."/>
        </authorList>
    </citation>
    <scope>NUCLEOTIDE SEQUENCE [LARGE SCALE GENOMIC DNA]</scope>
    <source>
        <strain evidence="5">DSM120</strain>
    </source>
</reference>
<evidence type="ECO:0000313" key="4">
    <source>
        <dbReference type="EMBL" id="CCG39709.1"/>
    </source>
</evidence>
<feature type="domain" description="Chorismate mutase" evidence="3">
    <location>
        <begin position="43"/>
        <end position="133"/>
    </location>
</feature>
<dbReference type="Pfam" id="PF01817">
    <property type="entry name" value="CM_2"/>
    <property type="match status" value="1"/>
</dbReference>
<dbReference type="InterPro" id="IPR002701">
    <property type="entry name" value="CM_II_prokaryot"/>
</dbReference>
<evidence type="ECO:0000256" key="1">
    <source>
        <dbReference type="ARBA" id="ARBA00012404"/>
    </source>
</evidence>
<dbReference type="InterPro" id="IPR036263">
    <property type="entry name" value="Chorismate_II_sf"/>
</dbReference>
<dbReference type="PANTHER" id="PTHR38041:SF1">
    <property type="entry name" value="CHORISMATE MUTASE"/>
    <property type="match status" value="1"/>
</dbReference>
<dbReference type="Proteomes" id="UP000004169">
    <property type="component" value="Unassembled WGS sequence"/>
</dbReference>
<dbReference type="PANTHER" id="PTHR38041">
    <property type="entry name" value="CHORISMATE MUTASE"/>
    <property type="match status" value="1"/>
</dbReference>
<dbReference type="EC" id="5.4.99.5" evidence="1"/>
<sequence length="140" mass="15464">MKRMMRRAFSWGLVAIIGGGILISSEAASSAEGQPQSNSPPAAVSCDSLDEVRTNIDRIDRMIVPLLAERAAYVAQATKFKQTRSEVVDVPRIERIITKVRALAEERGADPALIERIYRAMIESYIAFEDGIWARTNTAP</sequence>
<dbReference type="AlphaFoldDB" id="H8FMX1"/>
<dbReference type="STRING" id="1150626.PHAMO_10134"/>
<keyword evidence="2" id="KW-0413">Isomerase</keyword>
<protein>
    <recommendedName>
        <fullName evidence="1">chorismate mutase</fullName>
        <ecNumber evidence="1">5.4.99.5</ecNumber>
    </recommendedName>
</protein>
<dbReference type="InterPro" id="IPR051331">
    <property type="entry name" value="Chorismate_mutase-related"/>
</dbReference>
<dbReference type="SMART" id="SM00830">
    <property type="entry name" value="CM_2"/>
    <property type="match status" value="1"/>
</dbReference>
<evidence type="ECO:0000313" key="5">
    <source>
        <dbReference type="Proteomes" id="UP000004169"/>
    </source>
</evidence>
<evidence type="ECO:0000259" key="3">
    <source>
        <dbReference type="PROSITE" id="PS51168"/>
    </source>
</evidence>
<dbReference type="EMBL" id="CAHP01000001">
    <property type="protein sequence ID" value="CCG39709.1"/>
    <property type="molecule type" value="Genomic_DNA"/>
</dbReference>